<dbReference type="InterPro" id="IPR008250">
    <property type="entry name" value="ATPase_P-typ_transduc_dom_A_sf"/>
</dbReference>
<dbReference type="AlphaFoldDB" id="A0A0M6YJP9"/>
<accession>A0A0M6YJP9</accession>
<evidence type="ECO:0000256" key="11">
    <source>
        <dbReference type="ARBA" id="ARBA00023065"/>
    </source>
</evidence>
<dbReference type="InterPro" id="IPR001757">
    <property type="entry name" value="P_typ_ATPase"/>
</dbReference>
<evidence type="ECO:0000256" key="12">
    <source>
        <dbReference type="ARBA" id="ARBA00023136"/>
    </source>
</evidence>
<reference evidence="15 16" key="1">
    <citation type="submission" date="2015-07" db="EMBL/GenBank/DDBJ databases">
        <authorList>
            <person name="Noorani M."/>
        </authorList>
    </citation>
    <scope>NUCLEOTIDE SEQUENCE [LARGE SCALE GENOMIC DNA]</scope>
    <source>
        <strain evidence="15 16">CECT 7802</strain>
    </source>
</reference>
<dbReference type="GO" id="GO:0043682">
    <property type="term" value="F:P-type divalent copper transporter activity"/>
    <property type="evidence" value="ECO:0007669"/>
    <property type="project" value="TreeGrafter"/>
</dbReference>
<dbReference type="SUPFAM" id="SSF81653">
    <property type="entry name" value="Calcium ATPase, transduction domain A"/>
    <property type="match status" value="1"/>
</dbReference>
<dbReference type="PRINTS" id="PR00119">
    <property type="entry name" value="CATATPASE"/>
</dbReference>
<dbReference type="GO" id="GO:0016887">
    <property type="term" value="F:ATP hydrolysis activity"/>
    <property type="evidence" value="ECO:0007669"/>
    <property type="project" value="InterPro"/>
</dbReference>
<feature type="transmembrane region" description="Helical" evidence="13">
    <location>
        <begin position="650"/>
        <end position="670"/>
    </location>
</feature>
<keyword evidence="16" id="KW-1185">Reference proteome</keyword>
<dbReference type="NCBIfam" id="TIGR01494">
    <property type="entry name" value="ATPase_P-type"/>
    <property type="match status" value="2"/>
</dbReference>
<evidence type="ECO:0000256" key="9">
    <source>
        <dbReference type="ARBA" id="ARBA00022967"/>
    </source>
</evidence>
<dbReference type="GO" id="GO:0005524">
    <property type="term" value="F:ATP binding"/>
    <property type="evidence" value="ECO:0007669"/>
    <property type="project" value="InterPro"/>
</dbReference>
<evidence type="ECO:0000313" key="16">
    <source>
        <dbReference type="Proteomes" id="UP000049222"/>
    </source>
</evidence>
<dbReference type="PROSITE" id="PS01047">
    <property type="entry name" value="HMA_1"/>
    <property type="match status" value="1"/>
</dbReference>
<feature type="domain" description="HMA" evidence="14">
    <location>
        <begin position="18"/>
        <end position="82"/>
    </location>
</feature>
<dbReference type="InterPro" id="IPR023299">
    <property type="entry name" value="ATPase_P-typ_cyto_dom_N"/>
</dbReference>
<keyword evidence="11" id="KW-0406">Ion transport</keyword>
<feature type="transmembrane region" description="Helical" evidence="13">
    <location>
        <begin position="348"/>
        <end position="367"/>
    </location>
</feature>
<dbReference type="EMBL" id="CXSU01000011">
    <property type="protein sequence ID" value="CTQ49497.1"/>
    <property type="molecule type" value="Genomic_DNA"/>
</dbReference>
<evidence type="ECO:0000256" key="1">
    <source>
        <dbReference type="ARBA" id="ARBA00004651"/>
    </source>
</evidence>
<dbReference type="InterPro" id="IPR023298">
    <property type="entry name" value="ATPase_P-typ_TM_dom_sf"/>
</dbReference>
<dbReference type="SUPFAM" id="SSF56784">
    <property type="entry name" value="HAD-like"/>
    <property type="match status" value="1"/>
</dbReference>
<evidence type="ECO:0000256" key="5">
    <source>
        <dbReference type="ARBA" id="ARBA00022553"/>
    </source>
</evidence>
<keyword evidence="12 13" id="KW-0472">Membrane</keyword>
<dbReference type="PANTHER" id="PTHR43520:SF5">
    <property type="entry name" value="CATION-TRANSPORTING P-TYPE ATPASE-RELATED"/>
    <property type="match status" value="1"/>
</dbReference>
<feature type="transmembrane region" description="Helical" evidence="13">
    <location>
        <begin position="169"/>
        <end position="187"/>
    </location>
</feature>
<dbReference type="PANTHER" id="PTHR43520">
    <property type="entry name" value="ATP7, ISOFORM B"/>
    <property type="match status" value="1"/>
</dbReference>
<feature type="transmembrane region" description="Helical" evidence="13">
    <location>
        <begin position="104"/>
        <end position="125"/>
    </location>
</feature>
<evidence type="ECO:0000313" key="15">
    <source>
        <dbReference type="EMBL" id="CTQ49497.1"/>
    </source>
</evidence>
<dbReference type="Gene3D" id="2.70.150.10">
    <property type="entry name" value="Calcium-transporting ATPase, cytoplasmic transduction domain A"/>
    <property type="match status" value="1"/>
</dbReference>
<dbReference type="InterPro" id="IPR006121">
    <property type="entry name" value="HMA_dom"/>
</dbReference>
<keyword evidence="10 13" id="KW-1133">Transmembrane helix</keyword>
<evidence type="ECO:0000256" key="10">
    <source>
        <dbReference type="ARBA" id="ARBA00022989"/>
    </source>
</evidence>
<evidence type="ECO:0000256" key="8">
    <source>
        <dbReference type="ARBA" id="ARBA00022842"/>
    </source>
</evidence>
<evidence type="ECO:0000256" key="6">
    <source>
        <dbReference type="ARBA" id="ARBA00022692"/>
    </source>
</evidence>
<organism evidence="15 16">
    <name type="scientific">Jannaschia donghaensis</name>
    <dbReference type="NCBI Taxonomy" id="420998"/>
    <lineage>
        <taxon>Bacteria</taxon>
        <taxon>Pseudomonadati</taxon>
        <taxon>Pseudomonadota</taxon>
        <taxon>Alphaproteobacteria</taxon>
        <taxon>Rhodobacterales</taxon>
        <taxon>Roseobacteraceae</taxon>
        <taxon>Jannaschia</taxon>
    </lineage>
</organism>
<keyword evidence="4" id="KW-1003">Cell membrane</keyword>
<evidence type="ECO:0000256" key="2">
    <source>
        <dbReference type="ARBA" id="ARBA00006024"/>
    </source>
</evidence>
<gene>
    <name evidence="15" type="primary">pacS</name>
    <name evidence="15" type="ORF">JDO7802_01511</name>
</gene>
<dbReference type="SUPFAM" id="SSF55008">
    <property type="entry name" value="HMA, heavy metal-associated domain"/>
    <property type="match status" value="1"/>
</dbReference>
<keyword evidence="15" id="KW-0378">Hydrolase</keyword>
<dbReference type="NCBIfam" id="TIGR01511">
    <property type="entry name" value="ATPase-IB1_Cu"/>
    <property type="match status" value="1"/>
</dbReference>
<dbReference type="InterPro" id="IPR036163">
    <property type="entry name" value="HMA_dom_sf"/>
</dbReference>
<dbReference type="Pfam" id="PF00702">
    <property type="entry name" value="Hydrolase"/>
    <property type="match status" value="1"/>
</dbReference>
<dbReference type="PROSITE" id="PS50846">
    <property type="entry name" value="HMA_2"/>
    <property type="match status" value="1"/>
</dbReference>
<dbReference type="CDD" id="cd00371">
    <property type="entry name" value="HMA"/>
    <property type="match status" value="1"/>
</dbReference>
<dbReference type="SUPFAM" id="SSF81665">
    <property type="entry name" value="Calcium ATPase, transmembrane domain M"/>
    <property type="match status" value="1"/>
</dbReference>
<keyword evidence="8" id="KW-0460">Magnesium</keyword>
<proteinExistence type="inferred from homology"/>
<feature type="transmembrane region" description="Helical" evidence="13">
    <location>
        <begin position="373"/>
        <end position="397"/>
    </location>
</feature>
<dbReference type="GO" id="GO:0055070">
    <property type="term" value="P:copper ion homeostasis"/>
    <property type="evidence" value="ECO:0007669"/>
    <property type="project" value="TreeGrafter"/>
</dbReference>
<dbReference type="GO" id="GO:0005886">
    <property type="term" value="C:plasma membrane"/>
    <property type="evidence" value="ECO:0007669"/>
    <property type="project" value="UniProtKB-SubCell"/>
</dbReference>
<feature type="transmembrane region" description="Helical" evidence="13">
    <location>
        <begin position="676"/>
        <end position="694"/>
    </location>
</feature>
<sequence length="700" mass="71659">MTLIADPHTRMPAGDGVRSFTLSVPDMRCAGCIAGVEGALTALPGVALARVNLGDKQVRVTGTLAEAAPLIAALDRAGFAARELDPQALTGTVDAEGRTLLMRIGVAGFAMMNVMILSVAVWSGATEATRILFHWISAAIALPALAYAARPFFASAITALAARRMNMDVPITLAIVLAAGVSLHETWVQGADAWFDAALSLTLFLLIGRYLDHRTRRAARSAAAALTALEVPRATLVGDAGDRVVATADLAIGDLIRVVAGARVPVDARVVEGRADLDRSLITGESLPVLAAVGTDVAAGETVVTGHLIVRATAVGEDTGLRRMARAVAVAEGARGAHVALADRAARIYAPTVHGLAAAGFLGWWLATGDIHRAILVAVATLIITCPCALGLAVPAVSVAASGRMFKAGLLLKSATALERLAQVDALVVDKTGTLTTGTADLSHLDPQAAGVARALAQASDHQVSRAVWAALPDAVPADLTNIHEVAGDGIAALWQGAPVRLGRGEGGTDLTLPGRAPIDVTPREVLRPGAAVMVRRAQNAGLPVTLLSGDRTAPVRAVADALGISDWHAQASPQDKLDLLRARAAAGQKVLMVGDGLNDAGALAAAHVSLAPATALDAARAASDVVLLGGDLSAVPMGLRLAKLARRRMLQNFALAAAYNAISVPLALAGLATPLMAAAAMSSSSILVVLNAVRLRVRP</sequence>
<keyword evidence="7" id="KW-0479">Metal-binding</keyword>
<dbReference type="InterPro" id="IPR017969">
    <property type="entry name" value="Heavy-metal-associated_CS"/>
</dbReference>
<dbReference type="EC" id="3.6.3.-" evidence="15"/>
<dbReference type="OrthoDB" id="9807843at2"/>
<dbReference type="Pfam" id="PF00122">
    <property type="entry name" value="E1-E2_ATPase"/>
    <property type="match status" value="1"/>
</dbReference>
<dbReference type="PROSITE" id="PS00154">
    <property type="entry name" value="ATPASE_E1_E2"/>
    <property type="match status" value="1"/>
</dbReference>
<evidence type="ECO:0000256" key="7">
    <source>
        <dbReference type="ARBA" id="ARBA00022723"/>
    </source>
</evidence>
<dbReference type="Gene3D" id="3.40.50.1000">
    <property type="entry name" value="HAD superfamily/HAD-like"/>
    <property type="match status" value="2"/>
</dbReference>
<dbReference type="InterPro" id="IPR018303">
    <property type="entry name" value="ATPase_P-typ_P_site"/>
</dbReference>
<evidence type="ECO:0000256" key="13">
    <source>
        <dbReference type="SAM" id="Phobius"/>
    </source>
</evidence>
<dbReference type="STRING" id="420998.JDO7802_01511"/>
<dbReference type="Gene3D" id="3.40.1110.10">
    <property type="entry name" value="Calcium-transporting ATPase, cytoplasmic domain N"/>
    <property type="match status" value="1"/>
</dbReference>
<comment type="similarity">
    <text evidence="2">Belongs to the cation transport ATPase (P-type) (TC 3.A.3) family. Type IB subfamily.</text>
</comment>
<feature type="transmembrane region" description="Helical" evidence="13">
    <location>
        <begin position="193"/>
        <end position="211"/>
    </location>
</feature>
<keyword evidence="9" id="KW-1278">Translocase</keyword>
<dbReference type="InterPro" id="IPR059000">
    <property type="entry name" value="ATPase_P-type_domA"/>
</dbReference>
<dbReference type="GO" id="GO:0005507">
    <property type="term" value="F:copper ion binding"/>
    <property type="evidence" value="ECO:0007669"/>
    <property type="project" value="TreeGrafter"/>
</dbReference>
<keyword evidence="6 13" id="KW-0812">Transmembrane</keyword>
<feature type="transmembrane region" description="Helical" evidence="13">
    <location>
        <begin position="131"/>
        <end position="149"/>
    </location>
</feature>
<dbReference type="Gene3D" id="3.30.70.100">
    <property type="match status" value="1"/>
</dbReference>
<dbReference type="RefSeq" id="WP_055084128.1">
    <property type="nucleotide sequence ID" value="NZ_CXSU01000011.1"/>
</dbReference>
<evidence type="ECO:0000256" key="4">
    <source>
        <dbReference type="ARBA" id="ARBA00022475"/>
    </source>
</evidence>
<keyword evidence="5" id="KW-0597">Phosphoprotein</keyword>
<comment type="subcellular location">
    <subcellularLocation>
        <location evidence="1">Cell membrane</location>
        <topology evidence="1">Multi-pass membrane protein</topology>
    </subcellularLocation>
</comment>
<dbReference type="Pfam" id="PF00403">
    <property type="entry name" value="HMA"/>
    <property type="match status" value="1"/>
</dbReference>
<protein>
    <submittedName>
        <fullName evidence="15">Cation-transporting ATPase PacS</fullName>
        <ecNumber evidence="15">3.6.3.-</ecNumber>
    </submittedName>
</protein>
<keyword evidence="3" id="KW-0813">Transport</keyword>
<name>A0A0M6YJP9_9RHOB</name>
<dbReference type="InterPro" id="IPR023214">
    <property type="entry name" value="HAD_sf"/>
</dbReference>
<dbReference type="InterPro" id="IPR036412">
    <property type="entry name" value="HAD-like_sf"/>
</dbReference>
<evidence type="ECO:0000259" key="14">
    <source>
        <dbReference type="PROSITE" id="PS50846"/>
    </source>
</evidence>
<evidence type="ECO:0000256" key="3">
    <source>
        <dbReference type="ARBA" id="ARBA00022448"/>
    </source>
</evidence>
<dbReference type="Proteomes" id="UP000049222">
    <property type="component" value="Unassembled WGS sequence"/>
</dbReference>